<dbReference type="RefSeq" id="WP_028728728.1">
    <property type="nucleotide sequence ID" value="NZ_AUAE01000036.1"/>
</dbReference>
<dbReference type="EMBL" id="AQHW01000015">
    <property type="protein sequence ID" value="KKB55557.1"/>
    <property type="molecule type" value="Genomic_DNA"/>
</dbReference>
<protein>
    <submittedName>
        <fullName evidence="1">Uncharacterized protein</fullName>
    </submittedName>
</protein>
<proteinExistence type="predicted"/>
<dbReference type="PATRIC" id="fig|1203610.3.peg.3093"/>
<evidence type="ECO:0000313" key="1">
    <source>
        <dbReference type="EMBL" id="KKB55557.1"/>
    </source>
</evidence>
<dbReference type="Proteomes" id="UP000033035">
    <property type="component" value="Unassembled WGS sequence"/>
</dbReference>
<dbReference type="STRING" id="1203610.HMPREF1536_03028"/>
<keyword evidence="2" id="KW-1185">Reference proteome</keyword>
<sequence>MADLITRLILNTQQFDQNIGKSSKQIQGFQQKIQGFSSGAIGAFTKFAGGIGLAISAGEALNKMMRSNQTTSDMFDNNMNAARDSVDAFFRSLTTGDWSVFSNGIIAAFTNLKELSALMDELADKKLSLSYIKAEDLKEIEQYETVAKDTNKSLDERKIAAEKMAMAVKHLSKETADYIKSSEEGLSKTYKANYGVDVDRETLDYFFKHTNKSDGSVLSEIDKYKKERAALERKYTTTTTVPSSFGATTISTLSKEGKEALQQYDKQNEFIRTQSVLLEEVDDKRVATLNVLKEQYAMEREIYSLQKRTDETGRTVNNSGKTTKAKEIIPEGSLAELDKKLAEWRKKFNEATTLEARLAADKMVKEISQQKAHLNVEVKYGEASDLKELVNKQKIPTLSVKGKNVKEDIKSGALDIKPIDNSIIESNYSYADSLNAIGSIMGSITNLTNEGAAAWISWGANILTAIAAAIPAIATLTVTKKAEATANSEAAVTGAMSSVASIPFVGWIMALAAGASVIAAMASIPKFAGGGIFSGNSFIGDNMIARVNSGEMILNNRQQKNLFNLLDGKGGVSSLNGGTVEFKLKGKELVGVLNAQASKTNKYK</sequence>
<accession>A0A0F5JDP4</accession>
<organism evidence="1 2">
    <name type="scientific">Parabacteroides gordonii MS-1 = DSM 23371</name>
    <dbReference type="NCBI Taxonomy" id="1203610"/>
    <lineage>
        <taxon>Bacteria</taxon>
        <taxon>Pseudomonadati</taxon>
        <taxon>Bacteroidota</taxon>
        <taxon>Bacteroidia</taxon>
        <taxon>Bacteroidales</taxon>
        <taxon>Tannerellaceae</taxon>
        <taxon>Parabacteroides</taxon>
    </lineage>
</organism>
<gene>
    <name evidence="1" type="ORF">HMPREF1536_03028</name>
</gene>
<dbReference type="HOGENOM" id="CLU_394659_0_0_10"/>
<name>A0A0F5JDP4_9BACT</name>
<reference evidence="1 2" key="1">
    <citation type="submission" date="2013-04" db="EMBL/GenBank/DDBJ databases">
        <title>The Genome Sequence of Parabacteroides gordonii DSM 23371.</title>
        <authorList>
            <consortium name="The Broad Institute Genomics Platform"/>
            <person name="Earl A."/>
            <person name="Ward D."/>
            <person name="Feldgarden M."/>
            <person name="Gevers D."/>
            <person name="Martens E."/>
            <person name="Sakamoto M."/>
            <person name="Benno Y."/>
            <person name="Suzuki N."/>
            <person name="Matsunaga N."/>
            <person name="Koshihara K."/>
            <person name="Seki M."/>
            <person name="Komiya H."/>
            <person name="Walker B."/>
            <person name="Young S."/>
            <person name="Zeng Q."/>
            <person name="Gargeya S."/>
            <person name="Fitzgerald M."/>
            <person name="Haas B."/>
            <person name="Abouelleil A."/>
            <person name="Allen A.W."/>
            <person name="Alvarado L."/>
            <person name="Arachchi H.M."/>
            <person name="Berlin A.M."/>
            <person name="Chapman S.B."/>
            <person name="Gainer-Dewar J."/>
            <person name="Goldberg J."/>
            <person name="Griggs A."/>
            <person name="Gujja S."/>
            <person name="Hansen M."/>
            <person name="Howarth C."/>
            <person name="Imamovic A."/>
            <person name="Ireland A."/>
            <person name="Larimer J."/>
            <person name="McCowan C."/>
            <person name="Murphy C."/>
            <person name="Pearson M."/>
            <person name="Poon T.W."/>
            <person name="Priest M."/>
            <person name="Roberts A."/>
            <person name="Saif S."/>
            <person name="Shea T."/>
            <person name="Sisk P."/>
            <person name="Sykes S."/>
            <person name="Wortman J."/>
            <person name="Nusbaum C."/>
            <person name="Birren B."/>
        </authorList>
    </citation>
    <scope>NUCLEOTIDE SEQUENCE [LARGE SCALE GENOMIC DNA]</scope>
    <source>
        <strain evidence="1 2">MS-1</strain>
    </source>
</reference>
<comment type="caution">
    <text evidence="1">The sequence shown here is derived from an EMBL/GenBank/DDBJ whole genome shotgun (WGS) entry which is preliminary data.</text>
</comment>
<evidence type="ECO:0000313" key="2">
    <source>
        <dbReference type="Proteomes" id="UP000033035"/>
    </source>
</evidence>
<dbReference type="AlphaFoldDB" id="A0A0F5JDP4"/>